<evidence type="ECO:0000256" key="12">
    <source>
        <dbReference type="RuleBase" id="RU000688"/>
    </source>
</evidence>
<proteinExistence type="inferred from homology"/>
<dbReference type="InterPro" id="IPR000276">
    <property type="entry name" value="GPCR_Rhodpsn"/>
</dbReference>
<name>A0A6J2VZ10_CHACN</name>
<dbReference type="PANTHER" id="PTHR24241">
    <property type="entry name" value="NEUROPEPTIDE RECEPTOR-RELATED G-PROTEIN COUPLED RECEPTOR"/>
    <property type="match status" value="1"/>
</dbReference>
<keyword evidence="6 12" id="KW-0297">G-protein coupled receptor</keyword>
<dbReference type="FunFam" id="1.20.1070.10:FF:000199">
    <property type="entry name" value="Gonadotropin-releasing hormone II receptor"/>
    <property type="match status" value="1"/>
</dbReference>
<dbReference type="Gene3D" id="1.20.1070.10">
    <property type="entry name" value="Rhodopsin 7-helix transmembrane proteins"/>
    <property type="match status" value="1"/>
</dbReference>
<dbReference type="GO" id="GO:0004930">
    <property type="term" value="F:G protein-coupled receptor activity"/>
    <property type="evidence" value="ECO:0007669"/>
    <property type="project" value="UniProtKB-KW"/>
</dbReference>
<feature type="transmembrane region" description="Helical" evidence="14">
    <location>
        <begin position="208"/>
        <end position="231"/>
    </location>
</feature>
<keyword evidence="5 14" id="KW-1133">Transmembrane helix</keyword>
<dbReference type="AlphaFoldDB" id="A0A6J2VZ10"/>
<keyword evidence="7 14" id="KW-0472">Membrane</keyword>
<evidence type="ECO:0000256" key="2">
    <source>
        <dbReference type="ARBA" id="ARBA00022475"/>
    </source>
</evidence>
<reference evidence="17" key="1">
    <citation type="submission" date="2025-08" db="UniProtKB">
        <authorList>
            <consortium name="RefSeq"/>
        </authorList>
    </citation>
    <scope>IDENTIFICATION</scope>
</reference>
<comment type="similarity">
    <text evidence="12">Belongs to the G-protein coupled receptor 1 family.</text>
</comment>
<evidence type="ECO:0000256" key="14">
    <source>
        <dbReference type="SAM" id="Phobius"/>
    </source>
</evidence>
<evidence type="ECO:0000256" key="13">
    <source>
        <dbReference type="SAM" id="MobiDB-lite"/>
    </source>
</evidence>
<dbReference type="RefSeq" id="XP_030637119.1">
    <property type="nucleotide sequence ID" value="XM_030781259.1"/>
</dbReference>
<evidence type="ECO:0000313" key="16">
    <source>
        <dbReference type="Proteomes" id="UP000504632"/>
    </source>
</evidence>
<evidence type="ECO:0000256" key="5">
    <source>
        <dbReference type="ARBA" id="ARBA00022989"/>
    </source>
</evidence>
<keyword evidence="2" id="KW-1003">Cell membrane</keyword>
<feature type="domain" description="G-protein coupled receptors family 1 profile" evidence="15">
    <location>
        <begin position="56"/>
        <end position="320"/>
    </location>
</feature>
<evidence type="ECO:0000256" key="6">
    <source>
        <dbReference type="ARBA" id="ARBA00023040"/>
    </source>
</evidence>
<dbReference type="InterPro" id="IPR017452">
    <property type="entry name" value="GPCR_Rhodpsn_7TM"/>
</dbReference>
<evidence type="ECO:0000256" key="3">
    <source>
        <dbReference type="ARBA" id="ARBA00022553"/>
    </source>
</evidence>
<evidence type="ECO:0000256" key="9">
    <source>
        <dbReference type="ARBA" id="ARBA00023170"/>
    </source>
</evidence>
<keyword evidence="10 12" id="KW-0807">Transducer</keyword>
<dbReference type="PROSITE" id="PS50262">
    <property type="entry name" value="G_PROTEIN_RECEP_F1_2"/>
    <property type="match status" value="1"/>
</dbReference>
<dbReference type="GeneID" id="115818034"/>
<feature type="transmembrane region" description="Helical" evidence="14">
    <location>
        <begin position="267"/>
        <end position="289"/>
    </location>
</feature>
<dbReference type="PRINTS" id="PR00529">
    <property type="entry name" value="GNADOTRPHINR"/>
</dbReference>
<dbReference type="InParanoid" id="A0A6J2VZ10"/>
<evidence type="ECO:0000313" key="17">
    <source>
        <dbReference type="RefSeq" id="XP_030637119.1"/>
    </source>
</evidence>
<dbReference type="PROSITE" id="PS00237">
    <property type="entry name" value="G_PROTEIN_RECEP_F1_1"/>
    <property type="match status" value="1"/>
</dbReference>
<feature type="region of interest" description="Disordered" evidence="13">
    <location>
        <begin position="352"/>
        <end position="373"/>
    </location>
</feature>
<feature type="transmembrane region" description="Helical" evidence="14">
    <location>
        <begin position="43"/>
        <end position="64"/>
    </location>
</feature>
<feature type="transmembrane region" description="Helical" evidence="14">
    <location>
        <begin position="117"/>
        <end position="138"/>
    </location>
</feature>
<evidence type="ECO:0000256" key="11">
    <source>
        <dbReference type="ARBA" id="ARBA00082552"/>
    </source>
</evidence>
<dbReference type="OrthoDB" id="6022667at2759"/>
<dbReference type="GO" id="GO:0032870">
    <property type="term" value="P:cellular response to hormone stimulus"/>
    <property type="evidence" value="ECO:0007669"/>
    <property type="project" value="TreeGrafter"/>
</dbReference>
<dbReference type="PRINTS" id="PR00237">
    <property type="entry name" value="GPCRRHODOPSN"/>
</dbReference>
<gene>
    <name evidence="17" type="primary">gnrhr3</name>
</gene>
<sequence length="373" mass="42140">MSGNSSHPLPTQGSLQYVSNSSLLPPLAEGEAPTFTRAAQFRVAATLVLFLFAAFSNLALLISVSKGRGRRLASHLRPLIISLATADLMMTFVVMPLDMVWNITVQWYAGDIMCKLLCFLKLFAMQSSAFILVVISLDRHHAILHPLDSLSAHCRNKKMLALAWSLSLLLASPQLFIFRAIKAERVDFTQCVTHGSFQERWQETFYNMFHFVTLYVIPLLVMSLCYTRILIEINRQVHKNKAGEACLRRSGTDMIPKARMKTLKMTIIIVVSFVVCWTPYYLLGIWYWFQPEMLKVTPEYVHHILFVFGNLNTCCDPVIYGLYTPSFRADLAGCWCCRQQNASPRSLDHLSARQVPHSGEQESDAPSVKGPEG</sequence>
<evidence type="ECO:0000256" key="8">
    <source>
        <dbReference type="ARBA" id="ARBA00023157"/>
    </source>
</evidence>
<dbReference type="Pfam" id="PF00001">
    <property type="entry name" value="7tm_1"/>
    <property type="match status" value="1"/>
</dbReference>
<dbReference type="GO" id="GO:0005886">
    <property type="term" value="C:plasma membrane"/>
    <property type="evidence" value="ECO:0007669"/>
    <property type="project" value="UniProtKB-SubCell"/>
</dbReference>
<dbReference type="InterPro" id="IPR001658">
    <property type="entry name" value="GphnRH_fam_rcpt"/>
</dbReference>
<keyword evidence="3" id="KW-0597">Phosphoprotein</keyword>
<feature type="transmembrane region" description="Helical" evidence="14">
    <location>
        <begin position="159"/>
        <end position="178"/>
    </location>
</feature>
<dbReference type="CTD" id="564687"/>
<organism evidence="16 17">
    <name type="scientific">Chanos chanos</name>
    <name type="common">Milkfish</name>
    <name type="synonym">Mugil chanos</name>
    <dbReference type="NCBI Taxonomy" id="29144"/>
    <lineage>
        <taxon>Eukaryota</taxon>
        <taxon>Metazoa</taxon>
        <taxon>Chordata</taxon>
        <taxon>Craniata</taxon>
        <taxon>Vertebrata</taxon>
        <taxon>Euteleostomi</taxon>
        <taxon>Actinopterygii</taxon>
        <taxon>Neopterygii</taxon>
        <taxon>Teleostei</taxon>
        <taxon>Ostariophysi</taxon>
        <taxon>Gonorynchiformes</taxon>
        <taxon>Chanidae</taxon>
        <taxon>Chanos</taxon>
    </lineage>
</organism>
<protein>
    <recommendedName>
        <fullName evidence="11">Type II GnRH receptor</fullName>
    </recommendedName>
</protein>
<dbReference type="PANTHER" id="PTHR24241:SF183">
    <property type="entry name" value="GONADOTROPIN RELEASING HORMONE RECEPTOR"/>
    <property type="match status" value="1"/>
</dbReference>
<dbReference type="SUPFAM" id="SSF81321">
    <property type="entry name" value="Family A G protein-coupled receptor-like"/>
    <property type="match status" value="1"/>
</dbReference>
<dbReference type="Proteomes" id="UP000504632">
    <property type="component" value="Chromosome 8"/>
</dbReference>
<evidence type="ECO:0000256" key="10">
    <source>
        <dbReference type="ARBA" id="ARBA00023224"/>
    </source>
</evidence>
<evidence type="ECO:0000256" key="1">
    <source>
        <dbReference type="ARBA" id="ARBA00004651"/>
    </source>
</evidence>
<dbReference type="GO" id="GO:0042277">
    <property type="term" value="F:peptide binding"/>
    <property type="evidence" value="ECO:0007669"/>
    <property type="project" value="TreeGrafter"/>
</dbReference>
<dbReference type="GO" id="GO:0016500">
    <property type="term" value="F:protein-hormone receptor activity"/>
    <property type="evidence" value="ECO:0007669"/>
    <property type="project" value="InterPro"/>
</dbReference>
<keyword evidence="16" id="KW-1185">Reference proteome</keyword>
<feature type="transmembrane region" description="Helical" evidence="14">
    <location>
        <begin position="76"/>
        <end position="97"/>
    </location>
</feature>
<comment type="subcellular location">
    <subcellularLocation>
        <location evidence="1">Cell membrane</location>
        <topology evidence="1">Multi-pass membrane protein</topology>
    </subcellularLocation>
</comment>
<evidence type="ECO:0000259" key="15">
    <source>
        <dbReference type="PROSITE" id="PS50262"/>
    </source>
</evidence>
<keyword evidence="4 12" id="KW-0812">Transmembrane</keyword>
<accession>A0A6J2VZ10</accession>
<keyword evidence="9 12" id="KW-0675">Receptor</keyword>
<keyword evidence="8" id="KW-1015">Disulfide bond</keyword>
<evidence type="ECO:0000256" key="4">
    <source>
        <dbReference type="ARBA" id="ARBA00022692"/>
    </source>
</evidence>
<evidence type="ECO:0000256" key="7">
    <source>
        <dbReference type="ARBA" id="ARBA00023136"/>
    </source>
</evidence>